<dbReference type="AlphaFoldDB" id="A0AAV8UQ61"/>
<organism evidence="10 11">
    <name type="scientific">Rhodosorus marinus</name>
    <dbReference type="NCBI Taxonomy" id="101924"/>
    <lineage>
        <taxon>Eukaryota</taxon>
        <taxon>Rhodophyta</taxon>
        <taxon>Stylonematophyceae</taxon>
        <taxon>Stylonematales</taxon>
        <taxon>Stylonemataceae</taxon>
        <taxon>Rhodosorus</taxon>
    </lineage>
</organism>
<dbReference type="GO" id="GO:0045047">
    <property type="term" value="P:protein targeting to ER"/>
    <property type="evidence" value="ECO:0007669"/>
    <property type="project" value="TreeGrafter"/>
</dbReference>
<proteinExistence type="inferred from homology"/>
<evidence type="ECO:0000256" key="6">
    <source>
        <dbReference type="ARBA" id="ARBA00022989"/>
    </source>
</evidence>
<evidence type="ECO:0000313" key="10">
    <source>
        <dbReference type="EMBL" id="KAJ8903631.1"/>
    </source>
</evidence>
<keyword evidence="7 9" id="KW-0472">Membrane</keyword>
<dbReference type="InterPro" id="IPR009582">
    <property type="entry name" value="Spc2/SPCS2"/>
</dbReference>
<comment type="caution">
    <text evidence="10">The sequence shown here is derived from an EMBL/GenBank/DDBJ whole genome shotgun (WGS) entry which is preliminary data.</text>
</comment>
<evidence type="ECO:0000256" key="7">
    <source>
        <dbReference type="ARBA" id="ARBA00023136"/>
    </source>
</evidence>
<comment type="similarity">
    <text evidence="2 9">Belongs to the SPCS2 family.</text>
</comment>
<keyword evidence="6 9" id="KW-1133">Transmembrane helix</keyword>
<dbReference type="GO" id="GO:0008233">
    <property type="term" value="F:peptidase activity"/>
    <property type="evidence" value="ECO:0007669"/>
    <property type="project" value="UniProtKB-UniRule"/>
</dbReference>
<evidence type="ECO:0000256" key="4">
    <source>
        <dbReference type="ARBA" id="ARBA00022692"/>
    </source>
</evidence>
<protein>
    <recommendedName>
        <fullName evidence="3 9">Signal peptidase complex subunit 2</fullName>
    </recommendedName>
</protein>
<dbReference type="Proteomes" id="UP001157974">
    <property type="component" value="Unassembled WGS sequence"/>
</dbReference>
<sequence>MAGNHEEGKEQMTVDKLVLHDTQFIKKHLDDFMMRVLKSEGYEESNLLVLSNFIVTSIAVAAAVCSHFVLKDFKTQQPLMILCIAVWMACSVILTMTERMYGANFSGATYIGFSDPKRIGPALPFKFICATSTLPKYSQDYTLKMTPSRSRKPLVERTLHYNDYYTSDGQFLKEKFESQVKKTIRELTSAKTK</sequence>
<evidence type="ECO:0000313" key="11">
    <source>
        <dbReference type="Proteomes" id="UP001157974"/>
    </source>
</evidence>
<evidence type="ECO:0000256" key="5">
    <source>
        <dbReference type="ARBA" id="ARBA00022824"/>
    </source>
</evidence>
<comment type="function">
    <text evidence="8 9">Component of the signal peptidase complex (SPC) which catalyzes the cleavage of N-terminal signal sequences from nascent proteins as they are translocated into the lumen of the endoplasmic reticulum. Enhances the enzymatic activity of SPC and facilitates the interactions between different components of the translocation site.</text>
</comment>
<evidence type="ECO:0000256" key="8">
    <source>
        <dbReference type="ARBA" id="ARBA00045608"/>
    </source>
</evidence>
<evidence type="ECO:0000256" key="3">
    <source>
        <dbReference type="ARBA" id="ARBA00017057"/>
    </source>
</evidence>
<name>A0AAV8UQ61_9RHOD</name>
<comment type="subcellular location">
    <subcellularLocation>
        <location evidence="1 9">Endoplasmic reticulum membrane</location>
        <topology evidence="1 9">Multi-pass membrane protein</topology>
    </subcellularLocation>
</comment>
<accession>A0AAV8UQ61</accession>
<dbReference type="PANTHER" id="PTHR13085:SF0">
    <property type="entry name" value="SIGNAL PEPTIDASE COMPLEX SUBUNIT 2"/>
    <property type="match status" value="1"/>
</dbReference>
<dbReference type="GO" id="GO:0005787">
    <property type="term" value="C:signal peptidase complex"/>
    <property type="evidence" value="ECO:0007669"/>
    <property type="project" value="UniProtKB-UniRule"/>
</dbReference>
<dbReference type="PANTHER" id="PTHR13085">
    <property type="entry name" value="MICROSOMAL SIGNAL PEPTIDASE 25 KDA SUBUNIT"/>
    <property type="match status" value="1"/>
</dbReference>
<gene>
    <name evidence="10" type="ORF">NDN08_004733</name>
</gene>
<evidence type="ECO:0000256" key="1">
    <source>
        <dbReference type="ARBA" id="ARBA00004477"/>
    </source>
</evidence>
<reference evidence="10 11" key="1">
    <citation type="journal article" date="2023" name="Nat. Commun.">
        <title>Origin of minicircular mitochondrial genomes in red algae.</title>
        <authorList>
            <person name="Lee Y."/>
            <person name="Cho C.H."/>
            <person name="Lee Y.M."/>
            <person name="Park S.I."/>
            <person name="Yang J.H."/>
            <person name="West J.A."/>
            <person name="Bhattacharya D."/>
            <person name="Yoon H.S."/>
        </authorList>
    </citation>
    <scope>NUCLEOTIDE SEQUENCE [LARGE SCALE GENOMIC DNA]</scope>
    <source>
        <strain evidence="10 11">CCMP1338</strain>
        <tissue evidence="10">Whole cell</tissue>
    </source>
</reference>
<keyword evidence="11" id="KW-1185">Reference proteome</keyword>
<dbReference type="GO" id="GO:0006465">
    <property type="term" value="P:signal peptide processing"/>
    <property type="evidence" value="ECO:0007669"/>
    <property type="project" value="UniProtKB-UniRule"/>
</dbReference>
<feature type="transmembrane region" description="Helical" evidence="9">
    <location>
        <begin position="76"/>
        <end position="96"/>
    </location>
</feature>
<keyword evidence="5 9" id="KW-0256">Endoplasmic reticulum</keyword>
<feature type="transmembrane region" description="Helical" evidence="9">
    <location>
        <begin position="47"/>
        <end position="70"/>
    </location>
</feature>
<keyword evidence="4 9" id="KW-0812">Transmembrane</keyword>
<evidence type="ECO:0000256" key="9">
    <source>
        <dbReference type="RuleBase" id="RU368033"/>
    </source>
</evidence>
<evidence type="ECO:0000256" key="2">
    <source>
        <dbReference type="ARBA" id="ARBA00007324"/>
    </source>
</evidence>
<dbReference type="Pfam" id="PF06703">
    <property type="entry name" value="SPC25"/>
    <property type="match status" value="1"/>
</dbReference>
<dbReference type="EMBL" id="JAMWBK010000007">
    <property type="protein sequence ID" value="KAJ8903631.1"/>
    <property type="molecule type" value="Genomic_DNA"/>
</dbReference>